<sequence length="53" mass="6543">VFVFILFSIHFINNINFVWQMSFWGATVITKLLSAYAKLRLYTIQWYWRHDRS</sequence>
<accession>A0AAD8ELX9</accession>
<reference evidence="1" key="2">
    <citation type="submission" date="2023-05" db="EMBL/GenBank/DDBJ databases">
        <authorList>
            <person name="Fouks B."/>
        </authorList>
    </citation>
    <scope>NUCLEOTIDE SEQUENCE</scope>
    <source>
        <strain evidence="1">Stay&amp;Tobe</strain>
        <tissue evidence="1">Testes</tissue>
    </source>
</reference>
<dbReference type="InterPro" id="IPR016174">
    <property type="entry name" value="Di-haem_cyt_TM"/>
</dbReference>
<evidence type="ECO:0000313" key="2">
    <source>
        <dbReference type="Proteomes" id="UP001233999"/>
    </source>
</evidence>
<dbReference type="GO" id="GO:0016020">
    <property type="term" value="C:membrane"/>
    <property type="evidence" value="ECO:0007669"/>
    <property type="project" value="InterPro"/>
</dbReference>
<gene>
    <name evidence="1" type="ORF">L9F63_013238</name>
</gene>
<name>A0AAD8ELX9_DIPPU</name>
<comment type="caution">
    <text evidence="1">The sequence shown here is derived from an EMBL/GenBank/DDBJ whole genome shotgun (WGS) entry which is preliminary data.</text>
</comment>
<dbReference type="GO" id="GO:0022904">
    <property type="term" value="P:respiratory electron transport chain"/>
    <property type="evidence" value="ECO:0007669"/>
    <property type="project" value="InterPro"/>
</dbReference>
<dbReference type="SUPFAM" id="SSF81342">
    <property type="entry name" value="Transmembrane di-heme cytochromes"/>
    <property type="match status" value="1"/>
</dbReference>
<dbReference type="EMBL" id="JASPKZ010002329">
    <property type="protein sequence ID" value="KAJ9595570.1"/>
    <property type="molecule type" value="Genomic_DNA"/>
</dbReference>
<proteinExistence type="predicted"/>
<feature type="non-terminal residue" evidence="1">
    <location>
        <position position="53"/>
    </location>
</feature>
<dbReference type="AlphaFoldDB" id="A0AAD8ELX9"/>
<keyword evidence="2" id="KW-1185">Reference proteome</keyword>
<reference evidence="1" key="1">
    <citation type="journal article" date="2023" name="IScience">
        <title>Live-bearing cockroach genome reveals convergent evolutionary mechanisms linked to viviparity in insects and beyond.</title>
        <authorList>
            <person name="Fouks B."/>
            <person name="Harrison M.C."/>
            <person name="Mikhailova A.A."/>
            <person name="Marchal E."/>
            <person name="English S."/>
            <person name="Carruthers M."/>
            <person name="Jennings E.C."/>
            <person name="Chiamaka E.L."/>
            <person name="Frigard R.A."/>
            <person name="Pippel M."/>
            <person name="Attardo G.M."/>
            <person name="Benoit J.B."/>
            <person name="Bornberg-Bauer E."/>
            <person name="Tobe S.S."/>
        </authorList>
    </citation>
    <scope>NUCLEOTIDE SEQUENCE</scope>
    <source>
        <strain evidence="1">Stay&amp;Tobe</strain>
    </source>
</reference>
<protein>
    <recommendedName>
        <fullName evidence="3">Cytochrome b</fullName>
    </recommendedName>
</protein>
<evidence type="ECO:0008006" key="3">
    <source>
        <dbReference type="Google" id="ProtNLM"/>
    </source>
</evidence>
<feature type="non-terminal residue" evidence="1">
    <location>
        <position position="1"/>
    </location>
</feature>
<evidence type="ECO:0000313" key="1">
    <source>
        <dbReference type="EMBL" id="KAJ9595570.1"/>
    </source>
</evidence>
<organism evidence="1 2">
    <name type="scientific">Diploptera punctata</name>
    <name type="common">Pacific beetle cockroach</name>
    <dbReference type="NCBI Taxonomy" id="6984"/>
    <lineage>
        <taxon>Eukaryota</taxon>
        <taxon>Metazoa</taxon>
        <taxon>Ecdysozoa</taxon>
        <taxon>Arthropoda</taxon>
        <taxon>Hexapoda</taxon>
        <taxon>Insecta</taxon>
        <taxon>Pterygota</taxon>
        <taxon>Neoptera</taxon>
        <taxon>Polyneoptera</taxon>
        <taxon>Dictyoptera</taxon>
        <taxon>Blattodea</taxon>
        <taxon>Blaberoidea</taxon>
        <taxon>Blaberidae</taxon>
        <taxon>Diplopterinae</taxon>
        <taxon>Diploptera</taxon>
    </lineage>
</organism>
<dbReference type="Proteomes" id="UP001233999">
    <property type="component" value="Unassembled WGS sequence"/>
</dbReference>